<feature type="compositionally biased region" description="Low complexity" evidence="1">
    <location>
        <begin position="74"/>
        <end position="94"/>
    </location>
</feature>
<protein>
    <submittedName>
        <fullName evidence="2">CFEM domain-containing protein</fullName>
    </submittedName>
</protein>
<gene>
    <name evidence="2" type="primary">G4MML4</name>
</gene>
<evidence type="ECO:0000256" key="1">
    <source>
        <dbReference type="SAM" id="MobiDB-lite"/>
    </source>
</evidence>
<accession>A0A5K1JUP2</accession>
<name>A0A5K1JUP2_9APHY</name>
<feature type="compositionally biased region" description="Basic residues" evidence="1">
    <location>
        <begin position="123"/>
        <end position="134"/>
    </location>
</feature>
<evidence type="ECO:0000313" key="2">
    <source>
        <dbReference type="EMBL" id="VWO95809.1"/>
    </source>
</evidence>
<sequence length="153" mass="15908">MLVDAKALGPESCTPKRPARPTATSRTNSLRRLETPDVCSRALTLSLVAPHSPPPESEYGCDSPSSATPSAVHSRSASCASAISDATTTTTTTSKQRPGSPLSILKRLGFRESSRNRHPSAGARKKKNAAAHRRAGSDGEPPVAAAANGTVEH</sequence>
<feature type="region of interest" description="Disordered" evidence="1">
    <location>
        <begin position="48"/>
        <end position="153"/>
    </location>
</feature>
<organism evidence="2">
    <name type="scientific">Ganoderma boninense</name>
    <dbReference type="NCBI Taxonomy" id="34458"/>
    <lineage>
        <taxon>Eukaryota</taxon>
        <taxon>Fungi</taxon>
        <taxon>Dikarya</taxon>
        <taxon>Basidiomycota</taxon>
        <taxon>Agaricomycotina</taxon>
        <taxon>Agaricomycetes</taxon>
        <taxon>Polyporales</taxon>
        <taxon>Polyporaceae</taxon>
        <taxon>Ganoderma</taxon>
    </lineage>
</organism>
<feature type="region of interest" description="Disordered" evidence="1">
    <location>
        <begin position="1"/>
        <end position="35"/>
    </location>
</feature>
<feature type="compositionally biased region" description="Polar residues" evidence="1">
    <location>
        <begin position="63"/>
        <end position="73"/>
    </location>
</feature>
<dbReference type="EMBL" id="LR725124">
    <property type="protein sequence ID" value="VWO95809.1"/>
    <property type="molecule type" value="Genomic_DNA"/>
</dbReference>
<proteinExistence type="predicted"/>
<dbReference type="AlphaFoldDB" id="A0A5K1JUP2"/>
<reference evidence="2" key="1">
    <citation type="submission" date="2019-10" db="EMBL/GenBank/DDBJ databases">
        <authorList>
            <person name="Nor Muhammad N."/>
        </authorList>
    </citation>
    <scope>NUCLEOTIDE SEQUENCE</scope>
</reference>